<dbReference type="Pfam" id="PF02120">
    <property type="entry name" value="Flg_hook"/>
    <property type="match status" value="1"/>
</dbReference>
<dbReference type="PANTHER" id="PTHR37533">
    <property type="entry name" value="FLAGELLAR HOOK-LENGTH CONTROL PROTEIN"/>
    <property type="match status" value="1"/>
</dbReference>
<dbReference type="OrthoDB" id="1792985at2"/>
<keyword evidence="2" id="KW-0966">Cell projection</keyword>
<accession>A0A0W0VA59</accession>
<keyword evidence="3" id="KW-1185">Reference proteome</keyword>
<name>A0A0W0VA59_9GAMM</name>
<organism evidence="2 3">
    <name type="scientific">Legionella jordanis</name>
    <dbReference type="NCBI Taxonomy" id="456"/>
    <lineage>
        <taxon>Bacteria</taxon>
        <taxon>Pseudomonadati</taxon>
        <taxon>Pseudomonadota</taxon>
        <taxon>Gammaproteobacteria</taxon>
        <taxon>Legionellales</taxon>
        <taxon>Legionellaceae</taxon>
        <taxon>Legionella</taxon>
    </lineage>
</organism>
<keyword evidence="2" id="KW-0969">Cilium</keyword>
<dbReference type="CDD" id="cd17470">
    <property type="entry name" value="T3SS_Flik_C"/>
    <property type="match status" value="1"/>
</dbReference>
<dbReference type="AlphaFoldDB" id="A0A0W0VA59"/>
<dbReference type="RefSeq" id="WP_058470831.1">
    <property type="nucleotide sequence ID" value="NZ_CAAAIC010000003.1"/>
</dbReference>
<evidence type="ECO:0000259" key="1">
    <source>
        <dbReference type="Pfam" id="PF02120"/>
    </source>
</evidence>
<sequence length="427" mass="47920">MIKLPQVMAVPQDLKENTCASELKDSPEQSFMTFIAEYLTLDSNQPKAEKPASNALYLEFTDEPEVREENKVVLLPVENKLTLEETDANELDEFPMVLDPLLCFAHNELELKKFLDAEQLELPEENKPIPSDFQINEQESLPILPSLGDVIHYSEPSGDESDLIDVFSESRINIPQLDHSADPMLVQEEQSGELLLNTSPVVNVSEELPIPDLKIAPLDSSVTEDDLFTFSLITKQDSQEFTQELDFVAPKQQEANEELASKLITTGIAIEQFKTSGSAPAGHETNQARLMSIESPVGSKEWSEHFNDHIVWIGQQKLNSAIIRINPEELGPVEVSIKIIKEGTSLNINAHNGMIRDLIEQGLPRLKEMMTEQGINLSQVNVESNDKNGQFYSQERQEFSYESTLGEDNKDTEVVAFRAKGIVDYFA</sequence>
<protein>
    <submittedName>
        <fullName evidence="2">Putative flagellar hook-length control protein</fullName>
    </submittedName>
</protein>
<dbReference type="InterPro" id="IPR038610">
    <property type="entry name" value="FliK-like_C_sf"/>
</dbReference>
<dbReference type="InterPro" id="IPR021136">
    <property type="entry name" value="Flagellar_hook_control-like_C"/>
</dbReference>
<gene>
    <name evidence="2" type="ORF">Ljor_1335</name>
</gene>
<dbReference type="Proteomes" id="UP000055035">
    <property type="component" value="Unassembled WGS sequence"/>
</dbReference>
<dbReference type="PATRIC" id="fig|456.5.peg.1428"/>
<keyword evidence="2" id="KW-0282">Flagellum</keyword>
<evidence type="ECO:0000313" key="2">
    <source>
        <dbReference type="EMBL" id="KTD17029.1"/>
    </source>
</evidence>
<comment type="caution">
    <text evidence="2">The sequence shown here is derived from an EMBL/GenBank/DDBJ whole genome shotgun (WGS) entry which is preliminary data.</text>
</comment>
<evidence type="ECO:0000313" key="3">
    <source>
        <dbReference type="Proteomes" id="UP000055035"/>
    </source>
</evidence>
<feature type="domain" description="Flagellar hook-length control protein-like C-terminal" evidence="1">
    <location>
        <begin position="314"/>
        <end position="390"/>
    </location>
</feature>
<reference evidence="2 3" key="1">
    <citation type="submission" date="2015-11" db="EMBL/GenBank/DDBJ databases">
        <title>Genomic analysis of 38 Legionella species identifies large and diverse effector repertoires.</title>
        <authorList>
            <person name="Burstein D."/>
            <person name="Amaro F."/>
            <person name="Zusman T."/>
            <person name="Lifshitz Z."/>
            <person name="Cohen O."/>
            <person name="Gilbert J.A."/>
            <person name="Pupko T."/>
            <person name="Shuman H.A."/>
            <person name="Segal G."/>
        </authorList>
    </citation>
    <scope>NUCLEOTIDE SEQUENCE [LARGE SCALE GENOMIC DNA]</scope>
    <source>
        <strain evidence="2 3">BL-540</strain>
    </source>
</reference>
<proteinExistence type="predicted"/>
<dbReference type="PANTHER" id="PTHR37533:SF2">
    <property type="entry name" value="FLAGELLAR HOOK-LENGTH CONTROL PROTEIN"/>
    <property type="match status" value="1"/>
</dbReference>
<dbReference type="EMBL" id="LNYJ01000011">
    <property type="protein sequence ID" value="KTD17029.1"/>
    <property type="molecule type" value="Genomic_DNA"/>
</dbReference>
<dbReference type="InterPro" id="IPR052563">
    <property type="entry name" value="FliK"/>
</dbReference>
<dbReference type="STRING" id="456.Ljor_1335"/>
<dbReference type="Gene3D" id="3.30.750.140">
    <property type="match status" value="1"/>
</dbReference>